<dbReference type="SUPFAM" id="SSF53756">
    <property type="entry name" value="UDP-Glycosyltransferase/glycogen phosphorylase"/>
    <property type="match status" value="1"/>
</dbReference>
<sequence length="372" mass="42574">MFLGSDKKVKALLLTNHLINYAGSEIQILEVYNLLKNKNFDVHVFANITGAPIIDQFSKSDILSSLDGISPADYHLIWSQHSLFARLFKQPFEDFSTLIFSVHLSPFEMLELSSLAYMTLIGAYFIANSPETADKLSEFGIDRKSIHISYNCSPSDFCCPSPKEILPLKKIVIVSNHPPKEVQAAAKLLQRRYNVNLIGDKNPQLVTPEILHEFDCIISIGKTVQYALLANKAVYCYDHFGGPGYLNNDNYTDAQYNNFSGRGFGKKTAKKIVREVIYGYEAENNFVKEIRDKSIYQLELFFDRLLFLPPQIIDVTLQKIIHKSYPVEEKIAVFYRGKQKFSAKSIKYKKQRNILTFLLLLLLFINLWALMN</sequence>
<accession>Q4FSE7</accession>
<evidence type="ECO:0008006" key="4">
    <source>
        <dbReference type="Google" id="ProtNLM"/>
    </source>
</evidence>
<dbReference type="KEGG" id="par:Psyc_1210"/>
<protein>
    <recommendedName>
        <fullName evidence="4">Glycosyltransferase</fullName>
    </recommendedName>
</protein>
<reference evidence="2 3" key="1">
    <citation type="journal article" date="2010" name="Appl. Environ. Microbiol.">
        <title>The genome sequence of Psychrobacter arcticus 273-4, a psychroactive Siberian permafrost bacterium, reveals mechanisms for adaptation to low-temperature growth.</title>
        <authorList>
            <person name="Ayala-del-Rio H.L."/>
            <person name="Chain P.S."/>
            <person name="Grzymski J.J."/>
            <person name="Ponder M.A."/>
            <person name="Ivanova N."/>
            <person name="Bergholz P.W."/>
            <person name="Di Bartolo G."/>
            <person name="Hauser L."/>
            <person name="Land M."/>
            <person name="Bakermans C."/>
            <person name="Rodrigues D."/>
            <person name="Klappenbach J."/>
            <person name="Zarka D."/>
            <person name="Larimer F."/>
            <person name="Richardson P."/>
            <person name="Murray A."/>
            <person name="Thomashow M."/>
            <person name="Tiedje J.M."/>
        </authorList>
    </citation>
    <scope>NUCLEOTIDE SEQUENCE [LARGE SCALE GENOMIC DNA]</scope>
    <source>
        <strain evidence="3">DSM 17307 / VKM B-2377 / 273-4</strain>
    </source>
</reference>
<evidence type="ECO:0000313" key="3">
    <source>
        <dbReference type="Proteomes" id="UP000000546"/>
    </source>
</evidence>
<proteinExistence type="predicted"/>
<dbReference type="AlphaFoldDB" id="Q4FSE7"/>
<dbReference type="STRING" id="259536.Psyc_1210"/>
<keyword evidence="1" id="KW-1133">Transmembrane helix</keyword>
<keyword evidence="3" id="KW-1185">Reference proteome</keyword>
<keyword evidence="1" id="KW-0812">Transmembrane</keyword>
<gene>
    <name evidence="2" type="ordered locus">Psyc_1210</name>
</gene>
<dbReference type="HOGENOM" id="CLU_741320_0_0_6"/>
<keyword evidence="1" id="KW-0472">Membrane</keyword>
<organism evidence="2 3">
    <name type="scientific">Psychrobacter arcticus (strain DSM 17307 / VKM B-2377 / 273-4)</name>
    <dbReference type="NCBI Taxonomy" id="259536"/>
    <lineage>
        <taxon>Bacteria</taxon>
        <taxon>Pseudomonadati</taxon>
        <taxon>Pseudomonadota</taxon>
        <taxon>Gammaproteobacteria</taxon>
        <taxon>Moraxellales</taxon>
        <taxon>Moraxellaceae</taxon>
        <taxon>Psychrobacter</taxon>
    </lineage>
</organism>
<dbReference type="EMBL" id="CP000082">
    <property type="protein sequence ID" value="AAZ19061.1"/>
    <property type="molecule type" value="Genomic_DNA"/>
</dbReference>
<name>Q4FSE7_PSYA2</name>
<feature type="transmembrane region" description="Helical" evidence="1">
    <location>
        <begin position="354"/>
        <end position="371"/>
    </location>
</feature>
<evidence type="ECO:0000313" key="2">
    <source>
        <dbReference type="EMBL" id="AAZ19061.1"/>
    </source>
</evidence>
<dbReference type="eggNOG" id="COG0457">
    <property type="taxonomic scope" value="Bacteria"/>
</dbReference>
<evidence type="ECO:0000256" key="1">
    <source>
        <dbReference type="SAM" id="Phobius"/>
    </source>
</evidence>
<dbReference type="Proteomes" id="UP000000546">
    <property type="component" value="Chromosome"/>
</dbReference>